<evidence type="ECO:0000313" key="4">
    <source>
        <dbReference type="Proteomes" id="UP000598146"/>
    </source>
</evidence>
<feature type="transmembrane region" description="Helical" evidence="2">
    <location>
        <begin position="337"/>
        <end position="355"/>
    </location>
</feature>
<organism evidence="3 4">
    <name type="scientific">Actinoplanes aureus</name>
    <dbReference type="NCBI Taxonomy" id="2792083"/>
    <lineage>
        <taxon>Bacteria</taxon>
        <taxon>Bacillati</taxon>
        <taxon>Actinomycetota</taxon>
        <taxon>Actinomycetes</taxon>
        <taxon>Micromonosporales</taxon>
        <taxon>Micromonosporaceae</taxon>
        <taxon>Actinoplanes</taxon>
    </lineage>
</organism>
<feature type="transmembrane region" description="Helical" evidence="2">
    <location>
        <begin position="149"/>
        <end position="171"/>
    </location>
</feature>
<name>A0A931CHZ6_9ACTN</name>
<dbReference type="RefSeq" id="WP_196419736.1">
    <property type="nucleotide sequence ID" value="NZ_JADQTO010000032.1"/>
</dbReference>
<comment type="caution">
    <text evidence="3">The sequence shown here is derived from an EMBL/GenBank/DDBJ whole genome shotgun (WGS) entry which is preliminary data.</text>
</comment>
<dbReference type="AlphaFoldDB" id="A0A931CHZ6"/>
<feature type="transmembrane region" description="Helical" evidence="2">
    <location>
        <begin position="361"/>
        <end position="380"/>
    </location>
</feature>
<feature type="transmembrane region" description="Helical" evidence="2">
    <location>
        <begin position="114"/>
        <end position="137"/>
    </location>
</feature>
<evidence type="ECO:0000256" key="2">
    <source>
        <dbReference type="SAM" id="Phobius"/>
    </source>
</evidence>
<keyword evidence="2" id="KW-0472">Membrane</keyword>
<feature type="region of interest" description="Disordered" evidence="1">
    <location>
        <begin position="205"/>
        <end position="262"/>
    </location>
</feature>
<accession>A0A931CHZ6</accession>
<feature type="transmembrane region" description="Helical" evidence="2">
    <location>
        <begin position="86"/>
        <end position="108"/>
    </location>
</feature>
<evidence type="ECO:0000256" key="1">
    <source>
        <dbReference type="SAM" id="MobiDB-lite"/>
    </source>
</evidence>
<evidence type="ECO:0000313" key="3">
    <source>
        <dbReference type="EMBL" id="MBG0567967.1"/>
    </source>
</evidence>
<dbReference type="EMBL" id="JADQTO010000032">
    <property type="protein sequence ID" value="MBG0567967.1"/>
    <property type="molecule type" value="Genomic_DNA"/>
</dbReference>
<keyword evidence="4" id="KW-1185">Reference proteome</keyword>
<sequence length="398" mass="41277">MSAIDDYEASFDHWEWQARQALGRRGIGYHQATPLIEEAREHHAVSGDEDARQALGTPEQFAADVAATNPELLAGRDAHGQTPWDYVTDGLFLVACQGILVALVGAWANRGLTIPLTVAGLTGTVLVAAAALAFASVPGALRAAGHPRLAPWGFAAAGVLVLAAASAFAYLPKTRMGELPVLVLLAVSLFACWYLTHPGPAPAAVATGRSPGSGPADSGLTDSGPADSGLADSDLADSSPAVSDPAGSGLAAGGGRGRGANGDPIDPGAWFTRLRAVLVGRFDVPAERAAELVAEARAHVAETGALPSEEFPSLDEYARELADAEPVRRGPWWRGPAAALLATVFVIGWGLYVVVEAVVERNWGVMILGLLAAPLAVSMARTRFRAWSTTRPPRPAGT</sequence>
<dbReference type="Proteomes" id="UP000598146">
    <property type="component" value="Unassembled WGS sequence"/>
</dbReference>
<keyword evidence="2" id="KW-1133">Transmembrane helix</keyword>
<protein>
    <submittedName>
        <fullName evidence="3">Uncharacterized protein</fullName>
    </submittedName>
</protein>
<feature type="compositionally biased region" description="Low complexity" evidence="1">
    <location>
        <begin position="225"/>
        <end position="249"/>
    </location>
</feature>
<keyword evidence="2" id="KW-0812">Transmembrane</keyword>
<feature type="compositionally biased region" description="Gly residues" evidence="1">
    <location>
        <begin position="250"/>
        <end position="260"/>
    </location>
</feature>
<gene>
    <name evidence="3" type="ORF">I4J89_41660</name>
</gene>
<reference evidence="3" key="1">
    <citation type="submission" date="2020-11" db="EMBL/GenBank/DDBJ databases">
        <title>Isolation and identification of active actinomycetes.</title>
        <authorList>
            <person name="Sun X."/>
        </authorList>
    </citation>
    <scope>NUCLEOTIDE SEQUENCE</scope>
    <source>
        <strain evidence="3">NEAU-A11</strain>
    </source>
</reference>
<proteinExistence type="predicted"/>